<proteinExistence type="predicted"/>
<name>A0A6Y0U8T2_SALEN</name>
<organism evidence="1">
    <name type="scientific">Salmonella enteritidis</name>
    <dbReference type="NCBI Taxonomy" id="149539"/>
    <lineage>
        <taxon>Bacteria</taxon>
        <taxon>Pseudomonadati</taxon>
        <taxon>Pseudomonadota</taxon>
        <taxon>Gammaproteobacteria</taxon>
        <taxon>Enterobacterales</taxon>
        <taxon>Enterobacteriaceae</taxon>
        <taxon>Salmonella</taxon>
    </lineage>
</organism>
<dbReference type="EMBL" id="DAAGKT010000011">
    <property type="protein sequence ID" value="HAB3457550.1"/>
    <property type="molecule type" value="Genomic_DNA"/>
</dbReference>
<accession>A0A6Y0U8T2</accession>
<dbReference type="AlphaFoldDB" id="A0A6Y0U8T2"/>
<gene>
    <name evidence="1" type="ORF">GJG76_14600</name>
</gene>
<comment type="caution">
    <text evidence="1">The sequence shown here is derived from an EMBL/GenBank/DDBJ whole genome shotgun (WGS) entry which is preliminary data.</text>
</comment>
<reference evidence="1" key="1">
    <citation type="journal article" date="2018" name="Genome Biol.">
        <title>SKESA: strategic k-mer extension for scrupulous assemblies.</title>
        <authorList>
            <person name="Souvorov A."/>
            <person name="Agarwala R."/>
            <person name="Lipman D.J."/>
        </authorList>
    </citation>
    <scope>NUCLEOTIDE SEQUENCE</scope>
    <source>
        <strain evidence="1">ILBSalm5516467</strain>
    </source>
</reference>
<reference evidence="1" key="2">
    <citation type="submission" date="2019-02" db="EMBL/GenBank/DDBJ databases">
        <authorList>
            <consortium name="NCBI Pathogen Detection Project"/>
        </authorList>
    </citation>
    <scope>NUCLEOTIDE SEQUENCE</scope>
    <source>
        <strain evidence="1">ILBSalm5516467</strain>
    </source>
</reference>
<sequence>MVMSDKVSCHVLPGIAIPHPTDMGAQFFPQSLLWEVLPSFHALANQHFIKCLTFTRVIS</sequence>
<protein>
    <submittedName>
        <fullName evidence="1">Uncharacterized protein</fullName>
    </submittedName>
</protein>
<evidence type="ECO:0000313" key="1">
    <source>
        <dbReference type="EMBL" id="HAB3457550.1"/>
    </source>
</evidence>